<dbReference type="AlphaFoldDB" id="A0A1C0YJ75"/>
<name>A0A1C0YJ75_9BACL</name>
<proteinExistence type="predicted"/>
<dbReference type="Pfam" id="PF12784">
    <property type="entry name" value="PDDEXK_2"/>
    <property type="match status" value="1"/>
</dbReference>
<protein>
    <submittedName>
        <fullName evidence="1">Uncharacterized protein</fullName>
    </submittedName>
</protein>
<dbReference type="Proteomes" id="UP000093482">
    <property type="component" value="Unassembled WGS sequence"/>
</dbReference>
<dbReference type="EMBL" id="MATO01000057">
    <property type="protein sequence ID" value="OCS87129.1"/>
    <property type="molecule type" value="Genomic_DNA"/>
</dbReference>
<gene>
    <name evidence="1" type="ORF">A6K76_13980</name>
</gene>
<accession>A0A1C0YJ75</accession>
<comment type="caution">
    <text evidence="1">The sequence shown here is derived from an EMBL/GenBank/DDBJ whole genome shotgun (WGS) entry which is preliminary data.</text>
</comment>
<organism evidence="1 2">
    <name type="scientific">Caryophanon latum</name>
    <dbReference type="NCBI Taxonomy" id="33977"/>
    <lineage>
        <taxon>Bacteria</taxon>
        <taxon>Bacillati</taxon>
        <taxon>Bacillota</taxon>
        <taxon>Bacilli</taxon>
        <taxon>Bacillales</taxon>
        <taxon>Caryophanaceae</taxon>
        <taxon>Caryophanon</taxon>
    </lineage>
</organism>
<sequence length="79" mass="8855">MNQQALRRIPLHKLIDLKVDFAFKQLFGSERNKHITIVFLNAILARTGRDTITERLYAPCDSRSWGSAQASSPRAVAGS</sequence>
<evidence type="ECO:0000313" key="1">
    <source>
        <dbReference type="EMBL" id="OCS87129.1"/>
    </source>
</evidence>
<keyword evidence="2" id="KW-1185">Reference proteome</keyword>
<dbReference type="OrthoDB" id="1097360at2"/>
<evidence type="ECO:0000313" key="2">
    <source>
        <dbReference type="Proteomes" id="UP000093482"/>
    </source>
</evidence>
<reference evidence="1 2" key="1">
    <citation type="submission" date="2016-07" db="EMBL/GenBank/DDBJ databases">
        <title>Caryophanon latum genome sequencing.</title>
        <authorList>
            <person name="Verma A."/>
            <person name="Pal Y."/>
            <person name="Krishnamurthi S."/>
        </authorList>
    </citation>
    <scope>NUCLEOTIDE SEQUENCE [LARGE SCALE GENOMIC DNA]</scope>
    <source>
        <strain evidence="1 2">DSM 14151</strain>
    </source>
</reference>